<name>A0A975KB63_9SPHN</name>
<dbReference type="AlphaFoldDB" id="A0A975KB63"/>
<dbReference type="EC" id="5.2.1.8" evidence="1"/>
<feature type="domain" description="PPIase cyclophilin-type" evidence="5">
    <location>
        <begin position="46"/>
        <end position="208"/>
    </location>
</feature>
<evidence type="ECO:0000313" key="7">
    <source>
        <dbReference type="Proteomes" id="UP000681425"/>
    </source>
</evidence>
<gene>
    <name evidence="6" type="ORF">KFK14_08340</name>
</gene>
<evidence type="ECO:0000256" key="3">
    <source>
        <dbReference type="ARBA" id="ARBA00023235"/>
    </source>
</evidence>
<dbReference type="Proteomes" id="UP000681425">
    <property type="component" value="Chromosome"/>
</dbReference>
<dbReference type="Gene3D" id="2.40.100.10">
    <property type="entry name" value="Cyclophilin-like"/>
    <property type="match status" value="1"/>
</dbReference>
<evidence type="ECO:0000256" key="1">
    <source>
        <dbReference type="ARBA" id="ARBA00013194"/>
    </source>
</evidence>
<dbReference type="SUPFAM" id="SSF50891">
    <property type="entry name" value="Cyclophilin-like"/>
    <property type="match status" value="1"/>
</dbReference>
<feature type="chain" id="PRO_5037547726" description="peptidylprolyl isomerase" evidence="4">
    <location>
        <begin position="23"/>
        <end position="208"/>
    </location>
</feature>
<dbReference type="EMBL" id="CP073910">
    <property type="protein sequence ID" value="QUT08174.1"/>
    <property type="molecule type" value="Genomic_DNA"/>
</dbReference>
<keyword evidence="3 6" id="KW-0413">Isomerase</keyword>
<dbReference type="InterPro" id="IPR044665">
    <property type="entry name" value="E_coli_cyclophilin_A-like"/>
</dbReference>
<sequence length="208" mass="21695">MQRLLAAAFLALLLASPLPVLAQNAQPDAARPEAALIRVVLQTSEGAITLALDPVRAPITTANFLKYVDSKKLDGITFYRAMKFSAGEGLIQGGARGDPARLFPPIAHEPTSQTGISHTAGVISMARYAPGSATSDFFITASPMPSLDANPSGEGDNAGFAAFGHVVEGMDVVQRILDAPTSPTEGEGVMKGQMLEPKIAIVAARRAN</sequence>
<dbReference type="GO" id="GO:0003755">
    <property type="term" value="F:peptidyl-prolyl cis-trans isomerase activity"/>
    <property type="evidence" value="ECO:0007669"/>
    <property type="project" value="UniProtKB-KW"/>
</dbReference>
<accession>A0A975KB63</accession>
<evidence type="ECO:0000256" key="4">
    <source>
        <dbReference type="SAM" id="SignalP"/>
    </source>
</evidence>
<dbReference type="InterPro" id="IPR002130">
    <property type="entry name" value="Cyclophilin-type_PPIase_dom"/>
</dbReference>
<dbReference type="CDD" id="cd00317">
    <property type="entry name" value="cyclophilin"/>
    <property type="match status" value="1"/>
</dbReference>
<protein>
    <recommendedName>
        <fullName evidence="1">peptidylprolyl isomerase</fullName>
        <ecNumber evidence="1">5.2.1.8</ecNumber>
    </recommendedName>
</protein>
<keyword evidence="7" id="KW-1185">Reference proteome</keyword>
<evidence type="ECO:0000259" key="5">
    <source>
        <dbReference type="PROSITE" id="PS50072"/>
    </source>
</evidence>
<feature type="signal peptide" evidence="4">
    <location>
        <begin position="1"/>
        <end position="22"/>
    </location>
</feature>
<keyword evidence="4" id="KW-0732">Signal</keyword>
<proteinExistence type="predicted"/>
<dbReference type="PANTHER" id="PTHR43246">
    <property type="entry name" value="PEPTIDYL-PROLYL CIS-TRANS ISOMERASE CYP38, CHLOROPLASTIC"/>
    <property type="match status" value="1"/>
</dbReference>
<reference evidence="6" key="1">
    <citation type="submission" date="2021-04" db="EMBL/GenBank/DDBJ databases">
        <title>Isolation of p-tert-butylphenol degrading bacteria Sphingobium phenoxybenzoativorans Tas13 from active sludge.</title>
        <authorList>
            <person name="Li Y."/>
        </authorList>
    </citation>
    <scope>NUCLEOTIDE SEQUENCE</scope>
    <source>
        <strain evidence="6">Tas13</strain>
    </source>
</reference>
<evidence type="ECO:0000313" key="6">
    <source>
        <dbReference type="EMBL" id="QUT08174.1"/>
    </source>
</evidence>
<organism evidence="6 7">
    <name type="scientific">Sphingobium phenoxybenzoativorans</name>
    <dbReference type="NCBI Taxonomy" id="1592790"/>
    <lineage>
        <taxon>Bacteria</taxon>
        <taxon>Pseudomonadati</taxon>
        <taxon>Pseudomonadota</taxon>
        <taxon>Alphaproteobacteria</taxon>
        <taxon>Sphingomonadales</taxon>
        <taxon>Sphingomonadaceae</taxon>
        <taxon>Sphingobium</taxon>
    </lineage>
</organism>
<dbReference type="KEGG" id="spph:KFK14_08340"/>
<keyword evidence="2" id="KW-0697">Rotamase</keyword>
<dbReference type="InterPro" id="IPR029000">
    <property type="entry name" value="Cyclophilin-like_dom_sf"/>
</dbReference>
<dbReference type="Pfam" id="PF00160">
    <property type="entry name" value="Pro_isomerase"/>
    <property type="match status" value="1"/>
</dbReference>
<dbReference type="PROSITE" id="PS50072">
    <property type="entry name" value="CSA_PPIASE_2"/>
    <property type="match status" value="1"/>
</dbReference>
<evidence type="ECO:0000256" key="2">
    <source>
        <dbReference type="ARBA" id="ARBA00023110"/>
    </source>
</evidence>